<evidence type="ECO:0000313" key="3">
    <source>
        <dbReference type="Proteomes" id="UP000063699"/>
    </source>
</evidence>
<dbReference type="EMBL" id="CP012752">
    <property type="protein sequence ID" value="ALG12071.1"/>
    <property type="molecule type" value="Genomic_DNA"/>
</dbReference>
<dbReference type="AlphaFoldDB" id="A0A0N7F4Q3"/>
<dbReference type="Gene3D" id="3.40.50.300">
    <property type="entry name" value="P-loop containing nucleotide triphosphate hydrolases"/>
    <property type="match status" value="1"/>
</dbReference>
<dbReference type="PANTHER" id="PTHR35894:SF1">
    <property type="entry name" value="PHOSPHORIBULOKINASE _ URIDINE KINASE FAMILY"/>
    <property type="match status" value="1"/>
</dbReference>
<accession>A0A0N7F4Q3</accession>
<gene>
    <name evidence="2" type="ORF">AOZ06_39040</name>
</gene>
<feature type="domain" description="AAA+ ATPase" evidence="1">
    <location>
        <begin position="70"/>
        <end position="266"/>
    </location>
</feature>
<dbReference type="InterPro" id="IPR049945">
    <property type="entry name" value="AAA_22"/>
</dbReference>
<dbReference type="RefSeq" id="WP_054293967.1">
    <property type="nucleotide sequence ID" value="NZ_CP012752.1"/>
</dbReference>
<dbReference type="KEGG" id="kphy:AOZ06_39040"/>
<sequence length="395" mass="42121">MSPLFRRGTPRIRRVDTFSPTDFFGLDEEARVLASQVREIYTPYRPVRTRDLLFGREAEVVAVVEALNTPGRHAFVCGERGVGKTSLAAVVATLLTDATSLPHTVKRCDPADTFESVLERPLTALGVDVHRIESTVQHTRARNTNVSIGTTGIKKERQLAVGALYRPDGRVGVAEAAEHLKAAAGLLVVDEADAITDPTVLTKVATLIKHLSDLGSPFKVLIVGTPETAAALTTTHPSARHCVKTVTLRPLATDALGHLVRTGGEALGFAFADEVVAGIARASAGHPHFAHLLALTCAEKAVVDGRRDIAPADLIYAMAAATGEVDPGLPAAFIDAVDGDLASPAVDLLKKAAIADGPEFESDTVNPAFVPVRPGVYRFADPRMRPYLRIRFPFG</sequence>
<dbReference type="Pfam" id="PF13401">
    <property type="entry name" value="AAA_22"/>
    <property type="match status" value="1"/>
</dbReference>
<dbReference type="STRING" id="860235.AOZ06_39040"/>
<dbReference type="InterPro" id="IPR003593">
    <property type="entry name" value="AAA+_ATPase"/>
</dbReference>
<dbReference type="InterPro" id="IPR052026">
    <property type="entry name" value="ExeA_AAA_ATPase_DNA-bind"/>
</dbReference>
<dbReference type="Proteomes" id="UP000063699">
    <property type="component" value="Chromosome"/>
</dbReference>
<evidence type="ECO:0000313" key="2">
    <source>
        <dbReference type="EMBL" id="ALG12071.1"/>
    </source>
</evidence>
<proteinExistence type="predicted"/>
<dbReference type="InterPro" id="IPR027417">
    <property type="entry name" value="P-loop_NTPase"/>
</dbReference>
<dbReference type="PANTHER" id="PTHR35894">
    <property type="entry name" value="GENERAL SECRETION PATHWAY PROTEIN A-RELATED"/>
    <property type="match status" value="1"/>
</dbReference>
<protein>
    <recommendedName>
        <fullName evidence="1">AAA+ ATPase domain-containing protein</fullName>
    </recommendedName>
</protein>
<organism evidence="2 3">
    <name type="scientific">Kibdelosporangium phytohabitans</name>
    <dbReference type="NCBI Taxonomy" id="860235"/>
    <lineage>
        <taxon>Bacteria</taxon>
        <taxon>Bacillati</taxon>
        <taxon>Actinomycetota</taxon>
        <taxon>Actinomycetes</taxon>
        <taxon>Pseudonocardiales</taxon>
        <taxon>Pseudonocardiaceae</taxon>
        <taxon>Kibdelosporangium</taxon>
    </lineage>
</organism>
<reference evidence="2 3" key="1">
    <citation type="submission" date="2015-07" db="EMBL/GenBank/DDBJ databases">
        <title>Genome sequencing of Kibdelosporangium phytohabitans.</title>
        <authorList>
            <person name="Qin S."/>
            <person name="Xing K."/>
        </authorList>
    </citation>
    <scope>NUCLEOTIDE SEQUENCE [LARGE SCALE GENOMIC DNA]</scope>
    <source>
        <strain evidence="2 3">KLBMP1111</strain>
    </source>
</reference>
<evidence type="ECO:0000259" key="1">
    <source>
        <dbReference type="SMART" id="SM00382"/>
    </source>
</evidence>
<name>A0A0N7F4Q3_9PSEU</name>
<keyword evidence="3" id="KW-1185">Reference proteome</keyword>
<dbReference type="SMART" id="SM00382">
    <property type="entry name" value="AAA"/>
    <property type="match status" value="1"/>
</dbReference>
<dbReference type="GO" id="GO:0016887">
    <property type="term" value="F:ATP hydrolysis activity"/>
    <property type="evidence" value="ECO:0007669"/>
    <property type="project" value="InterPro"/>
</dbReference>
<dbReference type="SUPFAM" id="SSF52540">
    <property type="entry name" value="P-loop containing nucleoside triphosphate hydrolases"/>
    <property type="match status" value="1"/>
</dbReference>